<dbReference type="Pfam" id="PF09809">
    <property type="entry name" value="MRP-L27"/>
    <property type="match status" value="1"/>
</dbReference>
<dbReference type="EMBL" id="NDIQ01000001">
    <property type="protein sequence ID" value="PRT52957.1"/>
    <property type="molecule type" value="Genomic_DNA"/>
</dbReference>
<dbReference type="PANTHER" id="PTHR21338">
    <property type="entry name" value="MITOCHONDRIAL RIBOSOMAL PROTEIN L41"/>
    <property type="match status" value="1"/>
</dbReference>
<dbReference type="AlphaFoldDB" id="A0A2T0FDB4"/>
<evidence type="ECO:0000256" key="3">
    <source>
        <dbReference type="ARBA" id="ARBA00022946"/>
    </source>
</evidence>
<proteinExistence type="inferred from homology"/>
<dbReference type="RefSeq" id="XP_024662903.1">
    <property type="nucleotide sequence ID" value="XM_024807135.1"/>
</dbReference>
<keyword evidence="6" id="KW-0687">Ribonucleoprotein</keyword>
<reference evidence="7 8" key="1">
    <citation type="submission" date="2017-04" db="EMBL/GenBank/DDBJ databases">
        <title>Genome sequencing of [Candida] sorbophila.</title>
        <authorList>
            <person name="Ahn J.O."/>
        </authorList>
    </citation>
    <scope>NUCLEOTIDE SEQUENCE [LARGE SCALE GENOMIC DNA]</scope>
    <source>
        <strain evidence="7 8">DS02</strain>
    </source>
</reference>
<evidence type="ECO:0000256" key="5">
    <source>
        <dbReference type="ARBA" id="ARBA00023128"/>
    </source>
</evidence>
<dbReference type="Proteomes" id="UP000238350">
    <property type="component" value="Unassembled WGS sequence"/>
</dbReference>
<dbReference type="GO" id="GO:0003735">
    <property type="term" value="F:structural constituent of ribosome"/>
    <property type="evidence" value="ECO:0007669"/>
    <property type="project" value="InterPro"/>
</dbReference>
<name>A0A2T0FDB4_9ASCO</name>
<dbReference type="GeneID" id="36514326"/>
<dbReference type="GO" id="GO:0005762">
    <property type="term" value="C:mitochondrial large ribosomal subunit"/>
    <property type="evidence" value="ECO:0007669"/>
    <property type="project" value="InterPro"/>
</dbReference>
<dbReference type="GO" id="GO:0006412">
    <property type="term" value="P:translation"/>
    <property type="evidence" value="ECO:0007669"/>
    <property type="project" value="TreeGrafter"/>
</dbReference>
<keyword evidence="4 7" id="KW-0689">Ribosomal protein</keyword>
<dbReference type="PANTHER" id="PTHR21338:SF0">
    <property type="entry name" value="LARGE RIBOSOMAL SUBUNIT PROTEIN ML41"/>
    <property type="match status" value="1"/>
</dbReference>
<sequence length="138" mass="15688">MKPSAVQQLLRPWQKYRDQKIFYGLTKSGNKRWSLTTKQGNKDFYKGTNSTGVGSWTNKGQYRINWEKVRTYVVPAGVDSSDLKPFVCPTAPSIKNAYAGFAGATDGKLHLRKVMEFIKYGTEESPEMARKDGWKERG</sequence>
<evidence type="ECO:0000256" key="1">
    <source>
        <dbReference type="ARBA" id="ARBA00004173"/>
    </source>
</evidence>
<dbReference type="InterPro" id="IPR019189">
    <property type="entry name" value="Ribosomal_mL41"/>
</dbReference>
<comment type="caution">
    <text evidence="7">The sequence shown here is derived from an EMBL/GenBank/DDBJ whole genome shotgun (WGS) entry which is preliminary data.</text>
</comment>
<evidence type="ECO:0000256" key="4">
    <source>
        <dbReference type="ARBA" id="ARBA00022980"/>
    </source>
</evidence>
<evidence type="ECO:0000256" key="2">
    <source>
        <dbReference type="ARBA" id="ARBA00010152"/>
    </source>
</evidence>
<evidence type="ECO:0000256" key="6">
    <source>
        <dbReference type="ARBA" id="ARBA00023274"/>
    </source>
</evidence>
<organism evidence="7 8">
    <name type="scientific">Wickerhamiella sorbophila</name>
    <dbReference type="NCBI Taxonomy" id="45607"/>
    <lineage>
        <taxon>Eukaryota</taxon>
        <taxon>Fungi</taxon>
        <taxon>Dikarya</taxon>
        <taxon>Ascomycota</taxon>
        <taxon>Saccharomycotina</taxon>
        <taxon>Dipodascomycetes</taxon>
        <taxon>Dipodascales</taxon>
        <taxon>Trichomonascaceae</taxon>
        <taxon>Wickerhamiella</taxon>
    </lineage>
</organism>
<gene>
    <name evidence="7" type="ORF">B9G98_00577</name>
</gene>
<evidence type="ECO:0000313" key="7">
    <source>
        <dbReference type="EMBL" id="PRT52957.1"/>
    </source>
</evidence>
<keyword evidence="8" id="KW-1185">Reference proteome</keyword>
<dbReference type="STRING" id="45607.A0A2T0FDB4"/>
<protein>
    <submittedName>
        <fullName evidence="7">54S ribosomal protein L27, mitochondrial</fullName>
    </submittedName>
</protein>
<keyword evidence="5" id="KW-0496">Mitochondrion</keyword>
<keyword evidence="3" id="KW-0809">Transit peptide</keyword>
<dbReference type="OrthoDB" id="408933at2759"/>
<comment type="similarity">
    <text evidence="2">Belongs to the mitochondrion-specific ribosomal protein mL41 family.</text>
</comment>
<evidence type="ECO:0000313" key="8">
    <source>
        <dbReference type="Proteomes" id="UP000238350"/>
    </source>
</evidence>
<comment type="subcellular location">
    <subcellularLocation>
        <location evidence="1">Mitochondrion</location>
    </subcellularLocation>
</comment>
<accession>A0A2T0FDB4</accession>